<dbReference type="InterPro" id="IPR050569">
    <property type="entry name" value="TAAR"/>
</dbReference>
<dbReference type="AlphaFoldDB" id="A0AAU9W5E1"/>
<feature type="transmembrane region" description="Helical" evidence="9">
    <location>
        <begin position="80"/>
        <end position="97"/>
    </location>
</feature>
<dbReference type="PRINTS" id="PR00237">
    <property type="entry name" value="GPCRRHODOPSN"/>
</dbReference>
<feature type="transmembrane region" description="Helical" evidence="9">
    <location>
        <begin position="147"/>
        <end position="172"/>
    </location>
</feature>
<dbReference type="Proteomes" id="UP001159428">
    <property type="component" value="Unassembled WGS sequence"/>
</dbReference>
<feature type="transmembrane region" description="Helical" evidence="9">
    <location>
        <begin position="207"/>
        <end position="225"/>
    </location>
</feature>
<feature type="transmembrane region" description="Helical" evidence="9">
    <location>
        <begin position="713"/>
        <end position="731"/>
    </location>
</feature>
<evidence type="ECO:0000256" key="1">
    <source>
        <dbReference type="ARBA" id="ARBA00004651"/>
    </source>
</evidence>
<feature type="transmembrane region" description="Helical" evidence="9">
    <location>
        <begin position="366"/>
        <end position="398"/>
    </location>
</feature>
<evidence type="ECO:0000256" key="4">
    <source>
        <dbReference type="ARBA" id="ARBA00022989"/>
    </source>
</evidence>
<organism evidence="11 12">
    <name type="scientific">Pocillopora meandrina</name>
    <dbReference type="NCBI Taxonomy" id="46732"/>
    <lineage>
        <taxon>Eukaryota</taxon>
        <taxon>Metazoa</taxon>
        <taxon>Cnidaria</taxon>
        <taxon>Anthozoa</taxon>
        <taxon>Hexacorallia</taxon>
        <taxon>Scleractinia</taxon>
        <taxon>Astrocoeniina</taxon>
        <taxon>Pocilloporidae</taxon>
        <taxon>Pocillopora</taxon>
    </lineage>
</organism>
<dbReference type="Pfam" id="PF00001">
    <property type="entry name" value="7tm_1"/>
    <property type="match status" value="3"/>
</dbReference>
<evidence type="ECO:0000256" key="6">
    <source>
        <dbReference type="ARBA" id="ARBA00023136"/>
    </source>
</evidence>
<feature type="transmembrane region" description="Helical" evidence="9">
    <location>
        <begin position="245"/>
        <end position="264"/>
    </location>
</feature>
<feature type="transmembrane region" description="Helical" evidence="9">
    <location>
        <begin position="6"/>
        <end position="27"/>
    </location>
</feature>
<keyword evidence="4 9" id="KW-1133">Transmembrane helix</keyword>
<keyword evidence="3 9" id="KW-0812">Transmembrane</keyword>
<feature type="domain" description="G-protein coupled receptors family 1 profile" evidence="10">
    <location>
        <begin position="310"/>
        <end position="480"/>
    </location>
</feature>
<dbReference type="InterPro" id="IPR000276">
    <property type="entry name" value="GPCR_Rhodpsn"/>
</dbReference>
<accession>A0AAU9W5E1</accession>
<gene>
    <name evidence="11" type="ORF">PMEA_00031103</name>
</gene>
<feature type="domain" description="G-protein coupled receptors family 1 profile" evidence="10">
    <location>
        <begin position="523"/>
        <end position="767"/>
    </location>
</feature>
<keyword evidence="12" id="KW-1185">Reference proteome</keyword>
<dbReference type="SUPFAM" id="SSF81321">
    <property type="entry name" value="Family A G protein-coupled receptor-like"/>
    <property type="match status" value="3"/>
</dbReference>
<evidence type="ECO:0000256" key="5">
    <source>
        <dbReference type="ARBA" id="ARBA00023040"/>
    </source>
</evidence>
<dbReference type="GO" id="GO:0005886">
    <property type="term" value="C:plasma membrane"/>
    <property type="evidence" value="ECO:0007669"/>
    <property type="project" value="UniProtKB-SubCell"/>
</dbReference>
<dbReference type="GO" id="GO:0004930">
    <property type="term" value="F:G protein-coupled receptor activity"/>
    <property type="evidence" value="ECO:0007669"/>
    <property type="project" value="UniProtKB-KW"/>
</dbReference>
<feature type="transmembrane region" description="Helical" evidence="9">
    <location>
        <begin position="426"/>
        <end position="444"/>
    </location>
</feature>
<feature type="transmembrane region" description="Helical" evidence="9">
    <location>
        <begin position="543"/>
        <end position="561"/>
    </location>
</feature>
<feature type="transmembrane region" description="Helical" evidence="9">
    <location>
        <begin position="581"/>
        <end position="602"/>
    </location>
</feature>
<evidence type="ECO:0000256" key="3">
    <source>
        <dbReference type="ARBA" id="ARBA00022692"/>
    </source>
</evidence>
<dbReference type="PANTHER" id="PTHR24249:SF372">
    <property type="entry name" value="G-PROTEIN COUPLED RECEPTORS FAMILY 1 PROFILE DOMAIN-CONTAINING PROTEIN"/>
    <property type="match status" value="1"/>
</dbReference>
<proteinExistence type="predicted"/>
<evidence type="ECO:0000256" key="9">
    <source>
        <dbReference type="SAM" id="Phobius"/>
    </source>
</evidence>
<feature type="transmembrane region" description="Helical" evidence="9">
    <location>
        <begin position="118"/>
        <end position="135"/>
    </location>
</feature>
<evidence type="ECO:0000313" key="11">
    <source>
        <dbReference type="EMBL" id="CAH3044309.1"/>
    </source>
</evidence>
<dbReference type="Gene3D" id="1.20.1070.10">
    <property type="entry name" value="Rhodopsin 7-helix transmembrane proteins"/>
    <property type="match status" value="3"/>
</dbReference>
<feature type="domain" description="G-protein coupled receptors family 1 profile" evidence="10">
    <location>
        <begin position="19"/>
        <end position="261"/>
    </location>
</feature>
<dbReference type="InterPro" id="IPR017452">
    <property type="entry name" value="GPCR_Rhodpsn_7TM"/>
</dbReference>
<evidence type="ECO:0000256" key="2">
    <source>
        <dbReference type="ARBA" id="ARBA00022475"/>
    </source>
</evidence>
<keyword evidence="2" id="KW-1003">Cell membrane</keyword>
<feature type="transmembrane region" description="Helical" evidence="9">
    <location>
        <begin position="751"/>
        <end position="770"/>
    </location>
</feature>
<comment type="subcellular location">
    <subcellularLocation>
        <location evidence="1">Cell membrane</location>
        <topology evidence="1">Multi-pass membrane protein</topology>
    </subcellularLocation>
</comment>
<keyword evidence="6 9" id="KW-0472">Membrane</keyword>
<feature type="transmembrane region" description="Helical" evidence="9">
    <location>
        <begin position="653"/>
        <end position="685"/>
    </location>
</feature>
<feature type="transmembrane region" description="Helical" evidence="9">
    <location>
        <begin position="39"/>
        <end position="60"/>
    </location>
</feature>
<protein>
    <recommendedName>
        <fullName evidence="10">G-protein coupled receptors family 1 profile domain-containing protein</fullName>
    </recommendedName>
</protein>
<dbReference type="PANTHER" id="PTHR24249">
    <property type="entry name" value="HISTAMINE RECEPTOR-RELATED G-PROTEIN COUPLED RECEPTOR"/>
    <property type="match status" value="1"/>
</dbReference>
<comment type="caution">
    <text evidence="11">The sequence shown here is derived from an EMBL/GenBank/DDBJ whole genome shotgun (WGS) entry which is preliminary data.</text>
</comment>
<evidence type="ECO:0000256" key="8">
    <source>
        <dbReference type="ARBA" id="ARBA00023224"/>
    </source>
</evidence>
<evidence type="ECO:0000313" key="12">
    <source>
        <dbReference type="Proteomes" id="UP001159428"/>
    </source>
</evidence>
<dbReference type="PROSITE" id="PS50262">
    <property type="entry name" value="G_PROTEIN_RECEP_F1_2"/>
    <property type="match status" value="3"/>
</dbReference>
<reference evidence="11 12" key="1">
    <citation type="submission" date="2022-05" db="EMBL/GenBank/DDBJ databases">
        <authorList>
            <consortium name="Genoscope - CEA"/>
            <person name="William W."/>
        </authorList>
    </citation>
    <scope>NUCLEOTIDE SEQUENCE [LARGE SCALE GENOMIC DNA]</scope>
</reference>
<sequence>MKAWFWVLGWSLSILTITGNGFIIFLICSKRQLRTKTNAFIVSLAVADLSIGSMAIPTWFTCEMVNGCNNLSAQIIEWAVRSLFAFASVSNLCSLVLDRYIAVVKPLNYLILMRRRRVILMILLAWIIPSVLIAVSTLNNFLFNNLLLFQILTCLFIIFESLPSLMLIFFFVSMLQVVSKHNRAARSLAKQLRFNHQVFFKSQEKSAIIMMGIVIGVFLVCYGIYFRCSFIHLFKFQPSCNDDNYKIPILVMNSAINPLAYSFFKRDINKEAKRRLRCVNLTKSNVVRPHDQNSFSLRGTYSHMRPVTNLCCLVLDRYIAVVNPLKYMTFMKRRRVIQMVSLSWAVSFAFVTVVTIYKLLPEDHLILFHFSLCLVMITEFFPSVMLIFCFVSMLKVVFKHIRAARSLAKQLRFNHRVFFKTQEKSAIIMMGIVISLFLLCYGIHFRCSVIFLVKGKTSCNDTEYKIPVLVLNSAINPMAYSFFKRDINKELKRRLCCIVCDRKIMKTWFWIISWSLTILAITGNGFIIFLVWSKRQLRTKTNAFIVSLAVADFCVGMSAVPSQFMCEMENGCKLSSNLYSFVWAARSLFAYASVTNLCCLVLDRYIAVVKPLKYLTFMKRRRVIQMVSASWAISFAVVTVHAMYKFFFRENSILLDFSICLVFITEFFPCVMLIFCFVSMFRVVIKHNRAARSLAKQLRFNHRVFFKTHEKSAIIMMGIVISLFLVCYGIYIRCTVIFLYHSKNLCKDVFYKIPVLVLNSAINPLAYSFFKRDINEEFKRRLCFAVLIRR</sequence>
<keyword evidence="8" id="KW-0807">Transducer</keyword>
<dbReference type="SMART" id="SM01381">
    <property type="entry name" value="7TM_GPCR_Srsx"/>
    <property type="match status" value="1"/>
</dbReference>
<name>A0AAU9W5E1_9CNID</name>
<dbReference type="EMBL" id="CALNXJ010000007">
    <property type="protein sequence ID" value="CAH3044309.1"/>
    <property type="molecule type" value="Genomic_DNA"/>
</dbReference>
<keyword evidence="5" id="KW-0297">G-protein coupled receptor</keyword>
<keyword evidence="7" id="KW-0675">Receptor</keyword>
<feature type="transmembrane region" description="Helical" evidence="9">
    <location>
        <begin position="623"/>
        <end position="647"/>
    </location>
</feature>
<evidence type="ECO:0000256" key="7">
    <source>
        <dbReference type="ARBA" id="ARBA00023170"/>
    </source>
</evidence>
<feature type="transmembrane region" description="Helical" evidence="9">
    <location>
        <begin position="508"/>
        <end position="531"/>
    </location>
</feature>
<evidence type="ECO:0000259" key="10">
    <source>
        <dbReference type="PROSITE" id="PS50262"/>
    </source>
</evidence>
<feature type="transmembrane region" description="Helical" evidence="9">
    <location>
        <begin position="336"/>
        <end position="360"/>
    </location>
</feature>